<dbReference type="InterPro" id="IPR016181">
    <property type="entry name" value="Acyl_CoA_acyltransferase"/>
</dbReference>
<dbReference type="PROSITE" id="PS51186">
    <property type="entry name" value="GNAT"/>
    <property type="match status" value="1"/>
</dbReference>
<accession>A0A1I2E138</accession>
<protein>
    <submittedName>
        <fullName evidence="2">Acetyltransferase (GNAT) family protein</fullName>
    </submittedName>
</protein>
<sequence>MNHEATKDETQIIVRPAKKEDIPAIRDIAMEGFGEDIAFKTEHYESQMDIFPAGQMCVEYNNKIVGASGSLIVARKDWDRDHVFDEICDEGYIRNHTPEADHLYGIEVVVHSEYRNLKIGRKLYKARQDLCRDLGLESVIIGGRIPNYHKYEDLLTPEEYAKRVEAREIYDPVMTFQLNNGFTFLRVLKNYLPEDEESRFNATLMEWKNEM</sequence>
<dbReference type="Pfam" id="PF00583">
    <property type="entry name" value="Acetyltransf_1"/>
    <property type="match status" value="1"/>
</dbReference>
<dbReference type="CDD" id="cd04301">
    <property type="entry name" value="NAT_SF"/>
    <property type="match status" value="1"/>
</dbReference>
<feature type="domain" description="N-acetyltransferase" evidence="1">
    <location>
        <begin position="12"/>
        <end position="210"/>
    </location>
</feature>
<dbReference type="GO" id="GO:0016747">
    <property type="term" value="F:acyltransferase activity, transferring groups other than amino-acyl groups"/>
    <property type="evidence" value="ECO:0007669"/>
    <property type="project" value="InterPro"/>
</dbReference>
<evidence type="ECO:0000313" key="2">
    <source>
        <dbReference type="EMBL" id="SFE86575.1"/>
    </source>
</evidence>
<evidence type="ECO:0000313" key="3">
    <source>
        <dbReference type="Proteomes" id="UP000199516"/>
    </source>
</evidence>
<dbReference type="OrthoDB" id="9811121at2"/>
<dbReference type="Proteomes" id="UP000199516">
    <property type="component" value="Unassembled WGS sequence"/>
</dbReference>
<dbReference type="AlphaFoldDB" id="A0A1I2E138"/>
<dbReference type="RefSeq" id="WP_091661885.1">
    <property type="nucleotide sequence ID" value="NZ_FONT01000005.1"/>
</dbReference>
<dbReference type="SUPFAM" id="SSF55729">
    <property type="entry name" value="Acyl-CoA N-acyltransferases (Nat)"/>
    <property type="match status" value="1"/>
</dbReference>
<reference evidence="2 3" key="1">
    <citation type="submission" date="2016-10" db="EMBL/GenBank/DDBJ databases">
        <authorList>
            <person name="de Groot N.N."/>
        </authorList>
    </citation>
    <scope>NUCLEOTIDE SEQUENCE [LARGE SCALE GENOMIC DNA]</scope>
    <source>
        <strain evidence="2 3">DSM 23995</strain>
    </source>
</reference>
<evidence type="ECO:0000259" key="1">
    <source>
        <dbReference type="PROSITE" id="PS51186"/>
    </source>
</evidence>
<gene>
    <name evidence="2" type="ORF">SAMN05192532_10535</name>
</gene>
<keyword evidence="2" id="KW-0808">Transferase</keyword>
<dbReference type="STRING" id="930128.SAMN05192532_10535"/>
<dbReference type="InterPro" id="IPR000182">
    <property type="entry name" value="GNAT_dom"/>
</dbReference>
<keyword evidence="3" id="KW-1185">Reference proteome</keyword>
<name>A0A1I2E138_9BACI</name>
<organism evidence="2 3">
    <name type="scientific">Alteribacillus iranensis</name>
    <dbReference type="NCBI Taxonomy" id="930128"/>
    <lineage>
        <taxon>Bacteria</taxon>
        <taxon>Bacillati</taxon>
        <taxon>Bacillota</taxon>
        <taxon>Bacilli</taxon>
        <taxon>Bacillales</taxon>
        <taxon>Bacillaceae</taxon>
        <taxon>Alteribacillus</taxon>
    </lineage>
</organism>
<dbReference type="EMBL" id="FONT01000005">
    <property type="protein sequence ID" value="SFE86575.1"/>
    <property type="molecule type" value="Genomic_DNA"/>
</dbReference>
<dbReference type="Gene3D" id="3.40.630.30">
    <property type="match status" value="1"/>
</dbReference>
<proteinExistence type="predicted"/>